<keyword evidence="1" id="KW-0175">Coiled coil</keyword>
<protein>
    <submittedName>
        <fullName evidence="3">Myosin_tail_1 domain-containing protein</fullName>
    </submittedName>
</protein>
<evidence type="ECO:0000256" key="1">
    <source>
        <dbReference type="SAM" id="Coils"/>
    </source>
</evidence>
<dbReference type="AlphaFoldDB" id="A0A183URS7"/>
<sequence>LDVCRDQARKIRELSEENAQLQETVRQLKSALNFAHELTVSVSAEKKAARGSMMELERQLEIALRERRALEESLQRANIYINEAKKKMIAEETKNEQTQTKLNELKERFFFYLFEFGTLSFFDYAIALNNNLDSDVCDALQNEYKRRNYVVTWSKGDKDGETKNHFRQKPLSLASRDPADIKTKGRLQLRITSKHIIFPRPSLRLRLVSLFYDDQIDEIQLEYNRKLADKNKEINELVDKSRRQTNIILQQGAEISSLQERIEQLEANSARTFVEVCTQILSLLTLFFQLQHY</sequence>
<evidence type="ECO:0000313" key="2">
    <source>
        <dbReference type="Proteomes" id="UP000050794"/>
    </source>
</evidence>
<keyword evidence="2" id="KW-1185">Reference proteome</keyword>
<feature type="coiled-coil region" evidence="1">
    <location>
        <begin position="4"/>
        <end position="108"/>
    </location>
</feature>
<evidence type="ECO:0000313" key="3">
    <source>
        <dbReference type="WBParaSite" id="TCNE_0001119701-mRNA-1"/>
    </source>
</evidence>
<accession>A0A183URS7</accession>
<reference evidence="3" key="1">
    <citation type="submission" date="2016-06" db="UniProtKB">
        <authorList>
            <consortium name="WormBaseParasite"/>
        </authorList>
    </citation>
    <scope>IDENTIFICATION</scope>
</reference>
<dbReference type="WBParaSite" id="TCNE_0001119701-mRNA-1">
    <property type="protein sequence ID" value="TCNE_0001119701-mRNA-1"/>
    <property type="gene ID" value="TCNE_0001119701"/>
</dbReference>
<dbReference type="Proteomes" id="UP000050794">
    <property type="component" value="Unassembled WGS sequence"/>
</dbReference>
<feature type="coiled-coil region" evidence="1">
    <location>
        <begin position="220"/>
        <end position="275"/>
    </location>
</feature>
<organism evidence="2 3">
    <name type="scientific">Toxocara canis</name>
    <name type="common">Canine roundworm</name>
    <dbReference type="NCBI Taxonomy" id="6265"/>
    <lineage>
        <taxon>Eukaryota</taxon>
        <taxon>Metazoa</taxon>
        <taxon>Ecdysozoa</taxon>
        <taxon>Nematoda</taxon>
        <taxon>Chromadorea</taxon>
        <taxon>Rhabditida</taxon>
        <taxon>Spirurina</taxon>
        <taxon>Ascaridomorpha</taxon>
        <taxon>Ascaridoidea</taxon>
        <taxon>Toxocaridae</taxon>
        <taxon>Toxocara</taxon>
    </lineage>
</organism>
<proteinExistence type="predicted"/>
<name>A0A183URS7_TOXCA</name>